<comment type="caution">
    <text evidence="2">The sequence shown here is derived from an EMBL/GenBank/DDBJ whole genome shotgun (WGS) entry which is preliminary data.</text>
</comment>
<accession>W9YJV2</accession>
<reference evidence="2 3" key="1">
    <citation type="submission" date="2013-03" db="EMBL/GenBank/DDBJ databases">
        <title>The Genome Sequence of Capronia epimyces CBS 606.96.</title>
        <authorList>
            <consortium name="The Broad Institute Genomics Platform"/>
            <person name="Cuomo C."/>
            <person name="de Hoog S."/>
            <person name="Gorbushina A."/>
            <person name="Walker B."/>
            <person name="Young S.K."/>
            <person name="Zeng Q."/>
            <person name="Gargeya S."/>
            <person name="Fitzgerald M."/>
            <person name="Haas B."/>
            <person name="Abouelleil A."/>
            <person name="Allen A.W."/>
            <person name="Alvarado L."/>
            <person name="Arachchi H.M."/>
            <person name="Berlin A.M."/>
            <person name="Chapman S.B."/>
            <person name="Gainer-Dewar J."/>
            <person name="Goldberg J."/>
            <person name="Griggs A."/>
            <person name="Gujja S."/>
            <person name="Hansen M."/>
            <person name="Howarth C."/>
            <person name="Imamovic A."/>
            <person name="Ireland A."/>
            <person name="Larimer J."/>
            <person name="McCowan C."/>
            <person name="Murphy C."/>
            <person name="Pearson M."/>
            <person name="Poon T.W."/>
            <person name="Priest M."/>
            <person name="Roberts A."/>
            <person name="Saif S."/>
            <person name="Shea T."/>
            <person name="Sisk P."/>
            <person name="Sykes S."/>
            <person name="Wortman J."/>
            <person name="Nusbaum C."/>
            <person name="Birren B."/>
        </authorList>
    </citation>
    <scope>NUCLEOTIDE SEQUENCE [LARGE SCALE GENOMIC DNA]</scope>
    <source>
        <strain evidence="2 3">CBS 606.96</strain>
    </source>
</reference>
<sequence>MDHCLSRAVIFEGIPITEQNQRRTSTPTTTTTTTNHNAMTTSGAGCSADHCHGCNCGCRTCSCPAIPVRHESDRGAYARQRALPIPSPHIEFHDCLSPCLSSIGTDDACGLNGESFNNSWEVHDYFNARLTARNLTRHQSTNMHADRTQHEDDDSMMDEDNENPWPDFLDRVDSLGHMSPMAEDSSGMIMLGNMDDSSMLLECGGRSNGDVSASSRELSSSRQSVTASQILRGAGAVFAN</sequence>
<protein>
    <submittedName>
        <fullName evidence="2">Uncharacterized protein</fullName>
    </submittedName>
</protein>
<evidence type="ECO:0000256" key="1">
    <source>
        <dbReference type="SAM" id="MobiDB-lite"/>
    </source>
</evidence>
<dbReference type="AlphaFoldDB" id="W9YJV2"/>
<keyword evidence="3" id="KW-1185">Reference proteome</keyword>
<dbReference type="GeneID" id="19170467"/>
<dbReference type="EMBL" id="AMGY01000005">
    <property type="protein sequence ID" value="EXJ82544.1"/>
    <property type="molecule type" value="Genomic_DNA"/>
</dbReference>
<gene>
    <name evidence="2" type="ORF">A1O3_06357</name>
</gene>
<evidence type="ECO:0000313" key="3">
    <source>
        <dbReference type="Proteomes" id="UP000019478"/>
    </source>
</evidence>
<proteinExistence type="predicted"/>
<dbReference type="OrthoDB" id="4118178at2759"/>
<name>W9YJV2_9EURO</name>
<feature type="region of interest" description="Disordered" evidence="1">
    <location>
        <begin position="139"/>
        <end position="159"/>
    </location>
</feature>
<dbReference type="RefSeq" id="XP_007734667.1">
    <property type="nucleotide sequence ID" value="XM_007736477.1"/>
</dbReference>
<dbReference type="Proteomes" id="UP000019478">
    <property type="component" value="Unassembled WGS sequence"/>
</dbReference>
<dbReference type="HOGENOM" id="CLU_097999_0_0_1"/>
<evidence type="ECO:0000313" key="2">
    <source>
        <dbReference type="EMBL" id="EXJ82544.1"/>
    </source>
</evidence>
<organism evidence="2 3">
    <name type="scientific">Capronia epimyces CBS 606.96</name>
    <dbReference type="NCBI Taxonomy" id="1182542"/>
    <lineage>
        <taxon>Eukaryota</taxon>
        <taxon>Fungi</taxon>
        <taxon>Dikarya</taxon>
        <taxon>Ascomycota</taxon>
        <taxon>Pezizomycotina</taxon>
        <taxon>Eurotiomycetes</taxon>
        <taxon>Chaetothyriomycetidae</taxon>
        <taxon>Chaetothyriales</taxon>
        <taxon>Herpotrichiellaceae</taxon>
        <taxon>Capronia</taxon>
    </lineage>
</organism>